<dbReference type="PRINTS" id="PR01415">
    <property type="entry name" value="ANKYRIN"/>
</dbReference>
<accession>A0A8H4SRX7</accession>
<dbReference type="SUPFAM" id="SSF48403">
    <property type="entry name" value="Ankyrin repeat"/>
    <property type="match status" value="1"/>
</dbReference>
<evidence type="ECO:0000313" key="4">
    <source>
        <dbReference type="EMBL" id="KAF4944623.1"/>
    </source>
</evidence>
<name>A0A8H4SRX7_9HYPO</name>
<evidence type="ECO:0008006" key="6">
    <source>
        <dbReference type="Google" id="ProtNLM"/>
    </source>
</evidence>
<dbReference type="PROSITE" id="PS50297">
    <property type="entry name" value="ANK_REP_REGION"/>
    <property type="match status" value="1"/>
</dbReference>
<dbReference type="AlphaFoldDB" id="A0A8H4SRX7"/>
<organism evidence="4 5">
    <name type="scientific">Fusarium gaditjirri</name>
    <dbReference type="NCBI Taxonomy" id="282569"/>
    <lineage>
        <taxon>Eukaryota</taxon>
        <taxon>Fungi</taxon>
        <taxon>Dikarya</taxon>
        <taxon>Ascomycota</taxon>
        <taxon>Pezizomycotina</taxon>
        <taxon>Sordariomycetes</taxon>
        <taxon>Hypocreomycetidae</taxon>
        <taxon>Hypocreales</taxon>
        <taxon>Nectriaceae</taxon>
        <taxon>Fusarium</taxon>
        <taxon>Fusarium nisikadoi species complex</taxon>
    </lineage>
</organism>
<evidence type="ECO:0000256" key="2">
    <source>
        <dbReference type="ARBA" id="ARBA00023043"/>
    </source>
</evidence>
<dbReference type="PROSITE" id="PS50088">
    <property type="entry name" value="ANK_REPEAT"/>
    <property type="match status" value="2"/>
</dbReference>
<comment type="caution">
    <text evidence="4">The sequence shown here is derived from an EMBL/GenBank/DDBJ whole genome shotgun (WGS) entry which is preliminary data.</text>
</comment>
<protein>
    <recommendedName>
        <fullName evidence="6">Ankyrin</fullName>
    </recommendedName>
</protein>
<dbReference type="InterPro" id="IPR050776">
    <property type="entry name" value="Ank_Repeat/CDKN_Inhibitor"/>
</dbReference>
<proteinExistence type="predicted"/>
<gene>
    <name evidence="4" type="ORF">FGADI_12561</name>
</gene>
<keyword evidence="2 3" id="KW-0040">ANK repeat</keyword>
<dbReference type="InterPro" id="IPR002110">
    <property type="entry name" value="Ankyrin_rpt"/>
</dbReference>
<evidence type="ECO:0000256" key="3">
    <source>
        <dbReference type="PROSITE-ProRule" id="PRU00023"/>
    </source>
</evidence>
<feature type="repeat" description="ANK" evidence="3">
    <location>
        <begin position="96"/>
        <end position="131"/>
    </location>
</feature>
<keyword evidence="5" id="KW-1185">Reference proteome</keyword>
<evidence type="ECO:0000256" key="1">
    <source>
        <dbReference type="ARBA" id="ARBA00022737"/>
    </source>
</evidence>
<reference evidence="4" key="2">
    <citation type="submission" date="2020-05" db="EMBL/GenBank/DDBJ databases">
        <authorList>
            <person name="Kim H.-S."/>
            <person name="Proctor R.H."/>
            <person name="Brown D.W."/>
        </authorList>
    </citation>
    <scope>NUCLEOTIDE SEQUENCE</scope>
    <source>
        <strain evidence="4">NRRL 45417</strain>
    </source>
</reference>
<dbReference type="SMART" id="SM00248">
    <property type="entry name" value="ANK"/>
    <property type="match status" value="5"/>
</dbReference>
<evidence type="ECO:0000313" key="5">
    <source>
        <dbReference type="Proteomes" id="UP000604273"/>
    </source>
</evidence>
<dbReference type="Pfam" id="PF12796">
    <property type="entry name" value="Ank_2"/>
    <property type="match status" value="2"/>
</dbReference>
<reference evidence="4" key="1">
    <citation type="journal article" date="2020" name="BMC Genomics">
        <title>Correction to: Identification and distribution of gene clusters required for synthesis of sphingolipid metabolism inhibitors in diverse species of the filamentous fungus Fusarium.</title>
        <authorList>
            <person name="Kim H.S."/>
            <person name="Lohmar J.M."/>
            <person name="Busman M."/>
            <person name="Brown D.W."/>
            <person name="Naumann T.A."/>
            <person name="Divon H.H."/>
            <person name="Lysoe E."/>
            <person name="Uhlig S."/>
            <person name="Proctor R.H."/>
        </authorList>
    </citation>
    <scope>NUCLEOTIDE SEQUENCE</scope>
    <source>
        <strain evidence="4">NRRL 45417</strain>
    </source>
</reference>
<dbReference type="InterPro" id="IPR036770">
    <property type="entry name" value="Ankyrin_rpt-contain_sf"/>
</dbReference>
<sequence>MTSPLNFILSPNSDPGINLPLSGRLKKQHVLQVESNPEYMSFLNVTLNIYYRLARLDVVNHLSSYPQLLVAAFYGWLDIIVKLLSLGSNPDVQDRKGTTALHVACTSLEVDSTEIVQVLLKEGADPNLKVEATGFAPLHQLITACRIAAEPWDSNGKIEALVNAGADINIRDKHHRTPIHIASCIPWCNSVFDLLYRRGARLDLLDGMKRSVLHYAAIYGDLDHIEYLRKHGLTELDPEGKDVNKKTPMDLMEWRAKVEPEKLWENMKKATEEEAKAFSSLIQEIRINRFKEGQGTSYQDHSGLWHQAKHTKTASHVNWGKRLVNLPIRPKPTVPPAPSSEQGM</sequence>
<dbReference type="Proteomes" id="UP000604273">
    <property type="component" value="Unassembled WGS sequence"/>
</dbReference>
<dbReference type="Gene3D" id="1.25.40.20">
    <property type="entry name" value="Ankyrin repeat-containing domain"/>
    <property type="match status" value="1"/>
</dbReference>
<dbReference type="OrthoDB" id="5122169at2759"/>
<dbReference type="PANTHER" id="PTHR24201">
    <property type="entry name" value="ANK_REP_REGION DOMAIN-CONTAINING PROTEIN"/>
    <property type="match status" value="1"/>
</dbReference>
<feature type="repeat" description="ANK" evidence="3">
    <location>
        <begin position="133"/>
        <end position="173"/>
    </location>
</feature>
<keyword evidence="1" id="KW-0677">Repeat</keyword>
<dbReference type="EMBL" id="JABFAI010000419">
    <property type="protein sequence ID" value="KAF4944623.1"/>
    <property type="molecule type" value="Genomic_DNA"/>
</dbReference>